<comment type="caution">
    <text evidence="2">The sequence shown here is derived from an EMBL/GenBank/DDBJ whole genome shotgun (WGS) entry which is preliminary data.</text>
</comment>
<dbReference type="Proteomes" id="UP001367676">
    <property type="component" value="Unassembled WGS sequence"/>
</dbReference>
<dbReference type="EMBL" id="JBBCAQ010000004">
    <property type="protein sequence ID" value="KAK7604158.1"/>
    <property type="molecule type" value="Genomic_DNA"/>
</dbReference>
<evidence type="ECO:0000313" key="3">
    <source>
        <dbReference type="Proteomes" id="UP001367676"/>
    </source>
</evidence>
<feature type="region of interest" description="Disordered" evidence="1">
    <location>
        <begin position="79"/>
        <end position="99"/>
    </location>
</feature>
<accession>A0AAN9Y8L6</accession>
<proteinExistence type="predicted"/>
<evidence type="ECO:0000256" key="1">
    <source>
        <dbReference type="SAM" id="MobiDB-lite"/>
    </source>
</evidence>
<sequence>MSEHLSSRYSLNSTPHSMLEHVQHLGKCEKFKPLVVGKVATPIGLWQMTVYYRTNMTISPQPSGIDTSMMVESNHFRPDFSPKHHRADISEENSTSVSEKSSYNMVGAFVESRRESLIPSDSDQLIPNVPFSSLLSVKASQQQSPTSAANENVICERLKAIDFVKDDANGNVTVTKSASSNNDFIVVDVVHKVTASPIYIVFVYRLQKPPFAESSGNVELGTFFSEWTAAPPLEACPSDQKIIDQVGDLTSQLATYETSLEEFDNVVTSLCEDPPEDSHENSPPLVL</sequence>
<evidence type="ECO:0000313" key="2">
    <source>
        <dbReference type="EMBL" id="KAK7604158.1"/>
    </source>
</evidence>
<name>A0AAN9Y8L6_9HEMI</name>
<keyword evidence="3" id="KW-1185">Reference proteome</keyword>
<organism evidence="2 3">
    <name type="scientific">Parthenolecanium corni</name>
    <dbReference type="NCBI Taxonomy" id="536013"/>
    <lineage>
        <taxon>Eukaryota</taxon>
        <taxon>Metazoa</taxon>
        <taxon>Ecdysozoa</taxon>
        <taxon>Arthropoda</taxon>
        <taxon>Hexapoda</taxon>
        <taxon>Insecta</taxon>
        <taxon>Pterygota</taxon>
        <taxon>Neoptera</taxon>
        <taxon>Paraneoptera</taxon>
        <taxon>Hemiptera</taxon>
        <taxon>Sternorrhyncha</taxon>
        <taxon>Coccoidea</taxon>
        <taxon>Coccidae</taxon>
        <taxon>Parthenolecanium</taxon>
    </lineage>
</organism>
<reference evidence="2 3" key="1">
    <citation type="submission" date="2024-03" db="EMBL/GenBank/DDBJ databases">
        <title>Adaptation during the transition from Ophiocordyceps entomopathogen to insect associate is accompanied by gene loss and intensified selection.</title>
        <authorList>
            <person name="Ward C.M."/>
            <person name="Onetto C.A."/>
            <person name="Borneman A.R."/>
        </authorList>
    </citation>
    <scope>NUCLEOTIDE SEQUENCE [LARGE SCALE GENOMIC DNA]</scope>
    <source>
        <strain evidence="2">AWRI1</strain>
        <tissue evidence="2">Single Adult Female</tissue>
    </source>
</reference>
<protein>
    <submittedName>
        <fullName evidence="2">Uncharacterized protein</fullName>
    </submittedName>
</protein>
<gene>
    <name evidence="2" type="ORF">V9T40_004431</name>
</gene>
<dbReference type="AlphaFoldDB" id="A0AAN9Y8L6"/>